<dbReference type="GO" id="GO:0009228">
    <property type="term" value="P:thiamine biosynthetic process"/>
    <property type="evidence" value="ECO:0007669"/>
    <property type="project" value="InterPro"/>
</dbReference>
<dbReference type="InterPro" id="IPR013749">
    <property type="entry name" value="PM/HMP-P_kinase-1"/>
</dbReference>
<dbReference type="CDD" id="cd01169">
    <property type="entry name" value="HMPP_kinase"/>
    <property type="match status" value="1"/>
</dbReference>
<gene>
    <name evidence="2" type="ORF">METZ01_LOCUS242793</name>
</gene>
<evidence type="ECO:0000259" key="1">
    <source>
        <dbReference type="Pfam" id="PF08543"/>
    </source>
</evidence>
<name>A0A382HRZ9_9ZZZZ</name>
<accession>A0A382HRZ9</accession>
<dbReference type="Pfam" id="PF08543">
    <property type="entry name" value="Phos_pyr_kin"/>
    <property type="match status" value="1"/>
</dbReference>
<organism evidence="2">
    <name type="scientific">marine metagenome</name>
    <dbReference type="NCBI Taxonomy" id="408172"/>
    <lineage>
        <taxon>unclassified sequences</taxon>
        <taxon>metagenomes</taxon>
        <taxon>ecological metagenomes</taxon>
    </lineage>
</organism>
<dbReference type="GO" id="GO:0005829">
    <property type="term" value="C:cytosol"/>
    <property type="evidence" value="ECO:0007669"/>
    <property type="project" value="TreeGrafter"/>
</dbReference>
<reference evidence="2" key="1">
    <citation type="submission" date="2018-05" db="EMBL/GenBank/DDBJ databases">
        <authorList>
            <person name="Lanie J.A."/>
            <person name="Ng W.-L."/>
            <person name="Kazmierczak K.M."/>
            <person name="Andrzejewski T.M."/>
            <person name="Davidsen T.M."/>
            <person name="Wayne K.J."/>
            <person name="Tettelin H."/>
            <person name="Glass J.I."/>
            <person name="Rusch D."/>
            <person name="Podicherti R."/>
            <person name="Tsui H.-C.T."/>
            <person name="Winkler M.E."/>
        </authorList>
    </citation>
    <scope>NUCLEOTIDE SEQUENCE</scope>
</reference>
<dbReference type="Gene3D" id="3.40.1190.20">
    <property type="match status" value="1"/>
</dbReference>
<protein>
    <recommendedName>
        <fullName evidence="1">Pyridoxamine kinase/Phosphomethylpyrimidine kinase domain-containing protein</fullName>
    </recommendedName>
</protein>
<dbReference type="InterPro" id="IPR029056">
    <property type="entry name" value="Ribokinase-like"/>
</dbReference>
<dbReference type="AlphaFoldDB" id="A0A382HRZ9"/>
<feature type="domain" description="Pyridoxamine kinase/Phosphomethylpyrimidine kinase" evidence="1">
    <location>
        <begin position="11"/>
        <end position="247"/>
    </location>
</feature>
<dbReference type="EMBL" id="UINC01062889">
    <property type="protein sequence ID" value="SVB89939.1"/>
    <property type="molecule type" value="Genomic_DNA"/>
</dbReference>
<dbReference type="GO" id="GO:0008902">
    <property type="term" value="F:hydroxymethylpyrimidine kinase activity"/>
    <property type="evidence" value="ECO:0007669"/>
    <property type="project" value="TreeGrafter"/>
</dbReference>
<dbReference type="PANTHER" id="PTHR20858:SF17">
    <property type="entry name" value="HYDROXYMETHYLPYRIMIDINE_PHOSPHOMETHYLPYRIMIDINE KINASE THI20-RELATED"/>
    <property type="match status" value="1"/>
</dbReference>
<dbReference type="PANTHER" id="PTHR20858">
    <property type="entry name" value="PHOSPHOMETHYLPYRIMIDINE KINASE"/>
    <property type="match status" value="1"/>
</dbReference>
<proteinExistence type="predicted"/>
<dbReference type="SUPFAM" id="SSF53613">
    <property type="entry name" value="Ribokinase-like"/>
    <property type="match status" value="1"/>
</dbReference>
<dbReference type="InterPro" id="IPR004399">
    <property type="entry name" value="HMP/HMP-P_kinase_dom"/>
</dbReference>
<dbReference type="GO" id="GO:0008972">
    <property type="term" value="F:phosphomethylpyrimidine kinase activity"/>
    <property type="evidence" value="ECO:0007669"/>
    <property type="project" value="InterPro"/>
</dbReference>
<evidence type="ECO:0000313" key="2">
    <source>
        <dbReference type="EMBL" id="SVB89939.1"/>
    </source>
</evidence>
<sequence length="251" mass="26500">MSTVLIVAGSDSSCGAGLSADLEVVRIMGCQPLLAVTAITAQTDQKFLSSQPVDSSVFQDQLEAAWDHSGGHVSAVKIGMLPNESIVEILIEFLQQKNCPNVVLDPLLKSTSGGHLANESSVSKRSRSLFPLATLVTPNIPEACSLTGLSCLSKQDLHALASAIIGLGSAAVLVKGGHLEGSECVDYLLKKGELQGQEFRQARLPIPSIRGTGCRLASAISARLALGDDLRQAVENARSYLFTHFEKQCSS</sequence>